<evidence type="ECO:0000256" key="5">
    <source>
        <dbReference type="PROSITE-ProRule" id="PRU00679"/>
    </source>
</evidence>
<dbReference type="Proteomes" id="UP000036958">
    <property type="component" value="Unassembled WGS sequence"/>
</dbReference>
<name>A0A0L8V6J0_9BACT</name>
<evidence type="ECO:0000256" key="3">
    <source>
        <dbReference type="PIRSR" id="PIRSR601559-50"/>
    </source>
</evidence>
<dbReference type="PROSITE" id="PS51257">
    <property type="entry name" value="PROKAR_LIPOPROTEIN"/>
    <property type="match status" value="1"/>
</dbReference>
<dbReference type="PANTHER" id="PTHR10819">
    <property type="entry name" value="PHOSPHOTRIESTERASE-RELATED"/>
    <property type="match status" value="1"/>
</dbReference>
<feature type="binding site" evidence="4">
    <location>
        <position position="42"/>
    </location>
    <ligand>
        <name>Zn(2+)</name>
        <dbReference type="ChEBI" id="CHEBI:29105"/>
        <label>1</label>
    </ligand>
</feature>
<dbReference type="Gene3D" id="3.20.20.140">
    <property type="entry name" value="Metal-dependent hydrolases"/>
    <property type="match status" value="1"/>
</dbReference>
<dbReference type="STRING" id="1409788.NC99_33030"/>
<gene>
    <name evidence="7" type="ORF">NC99_33030</name>
</gene>
<dbReference type="InterPro" id="IPR032466">
    <property type="entry name" value="Metal_Hydrolase"/>
</dbReference>
<evidence type="ECO:0000256" key="4">
    <source>
        <dbReference type="PIRSR" id="PIRSR601559-51"/>
    </source>
</evidence>
<accession>A0A0L8V6J0</accession>
<dbReference type="PROSITE" id="PS51347">
    <property type="entry name" value="PHOSPHOTRIESTERASE_2"/>
    <property type="match status" value="1"/>
</dbReference>
<dbReference type="RefSeq" id="WP_157624951.1">
    <property type="nucleotide sequence ID" value="NZ_LGIA01000176.1"/>
</dbReference>
<evidence type="ECO:0000256" key="6">
    <source>
        <dbReference type="SAM" id="SignalP"/>
    </source>
</evidence>
<feature type="signal peptide" evidence="6">
    <location>
        <begin position="1"/>
        <end position="17"/>
    </location>
</feature>
<protein>
    <recommendedName>
        <fullName evidence="9">Aryldialkylphosphatase</fullName>
    </recommendedName>
</protein>
<reference evidence="8" key="1">
    <citation type="submission" date="2015-07" db="EMBL/GenBank/DDBJ databases">
        <title>Genome sequencing of Sunxiuqinia dokdonensis strain SK.</title>
        <authorList>
            <person name="Ahn S."/>
            <person name="Kim B.-C."/>
        </authorList>
    </citation>
    <scope>NUCLEOTIDE SEQUENCE [LARGE SCALE GENOMIC DNA]</scope>
    <source>
        <strain evidence="8">SK</strain>
    </source>
</reference>
<feature type="binding site" evidence="4">
    <location>
        <position position="44"/>
    </location>
    <ligand>
        <name>Zn(2+)</name>
        <dbReference type="ChEBI" id="CHEBI:29105"/>
        <label>1</label>
    </ligand>
</feature>
<keyword evidence="2" id="KW-0378">Hydrolase</keyword>
<evidence type="ECO:0000256" key="2">
    <source>
        <dbReference type="ARBA" id="ARBA00022801"/>
    </source>
</evidence>
<dbReference type="EMBL" id="LGIA01000176">
    <property type="protein sequence ID" value="KOH43807.1"/>
    <property type="molecule type" value="Genomic_DNA"/>
</dbReference>
<comment type="cofactor">
    <cofactor evidence="4">
        <name>a divalent metal cation</name>
        <dbReference type="ChEBI" id="CHEBI:60240"/>
    </cofactor>
    <text evidence="4">Binds 2 divalent metal cations per subunit.</text>
</comment>
<feature type="modified residue" description="N6-carboxylysine" evidence="3 5">
    <location>
        <position position="160"/>
    </location>
</feature>
<feature type="binding site" description="via carbamate group" evidence="4">
    <location>
        <position position="160"/>
    </location>
    <ligand>
        <name>Zn(2+)</name>
        <dbReference type="ChEBI" id="CHEBI:29105"/>
        <label>1</label>
    </ligand>
</feature>
<dbReference type="PANTHER" id="PTHR10819:SF3">
    <property type="entry name" value="PHOSPHOTRIESTERASE-RELATED PROTEIN"/>
    <property type="match status" value="1"/>
</dbReference>
<sequence>MQKLVVLPFLILLLACASSPERKIITVNGLIQPEKLGKTLAHEHILVDFSGAENYHPENYNRQEAFDRILPELEKLKQYGVESFVDCTPQFVGRDVVLLKRLADETGLNILTNTGFYGAQNNKFIPKHVFDMPAEAIAEFYIAEFDQGIEGTGVRPGFIKTAVDRKPLSDFHAKLVRAAALAHKATGLTIMSHTGPALPAFQQLEILEQEGVAPEALIWTHASDEKDWANLVKIAQRGAWVSLDKYGWDEDYLKGEVLVYLKEQGVLNRILISHDAGWYEPAKPDQPIQPYTPIFETLLPKLEAQGFTSAEIDQLLVKNPAKAFTVGKRFLNPSN</sequence>
<proteinExistence type="inferred from homology"/>
<dbReference type="OrthoDB" id="105927at2"/>
<feature type="binding site" evidence="4">
    <location>
        <position position="193"/>
    </location>
    <ligand>
        <name>Zn(2+)</name>
        <dbReference type="ChEBI" id="CHEBI:29105"/>
        <label>2</label>
    </ligand>
</feature>
<dbReference type="PROSITE" id="PS01322">
    <property type="entry name" value="PHOSPHOTRIESTERASE_1"/>
    <property type="match status" value="1"/>
</dbReference>
<keyword evidence="1 4" id="KW-0479">Metal-binding</keyword>
<feature type="binding site" description="via carbamate group" evidence="4">
    <location>
        <position position="160"/>
    </location>
    <ligand>
        <name>Zn(2+)</name>
        <dbReference type="ChEBI" id="CHEBI:29105"/>
        <label>2</label>
    </ligand>
</feature>
<feature type="chain" id="PRO_5005591271" description="Aryldialkylphosphatase" evidence="6">
    <location>
        <begin position="18"/>
        <end position="335"/>
    </location>
</feature>
<dbReference type="AlphaFoldDB" id="A0A0L8V6J0"/>
<comment type="caution">
    <text evidence="7">The sequence shown here is derived from an EMBL/GenBank/DDBJ whole genome shotgun (WGS) entry which is preliminary data.</text>
</comment>
<feature type="binding site" evidence="4">
    <location>
        <position position="221"/>
    </location>
    <ligand>
        <name>Zn(2+)</name>
        <dbReference type="ChEBI" id="CHEBI:29105"/>
        <label>2</label>
    </ligand>
</feature>
<organism evidence="7 8">
    <name type="scientific">Sunxiuqinia dokdonensis</name>
    <dbReference type="NCBI Taxonomy" id="1409788"/>
    <lineage>
        <taxon>Bacteria</taxon>
        <taxon>Pseudomonadati</taxon>
        <taxon>Bacteroidota</taxon>
        <taxon>Bacteroidia</taxon>
        <taxon>Marinilabiliales</taxon>
        <taxon>Prolixibacteraceae</taxon>
        <taxon>Sunxiuqinia</taxon>
    </lineage>
</organism>
<comment type="similarity">
    <text evidence="5">Belongs to the metallo-dependent hydrolases superfamily. Phosphotriesterase family.</text>
</comment>
<evidence type="ECO:0000313" key="8">
    <source>
        <dbReference type="Proteomes" id="UP000036958"/>
    </source>
</evidence>
<dbReference type="InterPro" id="IPR001559">
    <property type="entry name" value="Phosphotriesterase"/>
</dbReference>
<keyword evidence="8" id="KW-1185">Reference proteome</keyword>
<dbReference type="GO" id="GO:0016788">
    <property type="term" value="F:hydrolase activity, acting on ester bonds"/>
    <property type="evidence" value="ECO:0007669"/>
    <property type="project" value="InterPro"/>
</dbReference>
<feature type="binding site" evidence="4">
    <location>
        <position position="275"/>
    </location>
    <ligand>
        <name>Zn(2+)</name>
        <dbReference type="ChEBI" id="CHEBI:29105"/>
        <label>1</label>
    </ligand>
</feature>
<dbReference type="InterPro" id="IPR017947">
    <property type="entry name" value="AryldialkylPase_Zn-BS"/>
</dbReference>
<dbReference type="Pfam" id="PF02126">
    <property type="entry name" value="PTE"/>
    <property type="match status" value="1"/>
</dbReference>
<evidence type="ECO:0008006" key="9">
    <source>
        <dbReference type="Google" id="ProtNLM"/>
    </source>
</evidence>
<evidence type="ECO:0000313" key="7">
    <source>
        <dbReference type="EMBL" id="KOH43807.1"/>
    </source>
</evidence>
<keyword evidence="6" id="KW-0732">Signal</keyword>
<dbReference type="GO" id="GO:0008270">
    <property type="term" value="F:zinc ion binding"/>
    <property type="evidence" value="ECO:0007669"/>
    <property type="project" value="InterPro"/>
</dbReference>
<dbReference type="SUPFAM" id="SSF51556">
    <property type="entry name" value="Metallo-dependent hydrolases"/>
    <property type="match status" value="1"/>
</dbReference>
<evidence type="ECO:0000256" key="1">
    <source>
        <dbReference type="ARBA" id="ARBA00022723"/>
    </source>
</evidence>